<comment type="caution">
    <text evidence="7">The sequence shown here is derived from an EMBL/GenBank/DDBJ whole genome shotgun (WGS) entry which is preliminary data.</text>
</comment>
<dbReference type="PANTHER" id="PTHR11266:SF113">
    <property type="entry name" value="MEMBRANE PROTEIN, MPV17_PMP22 FAMILY, PUTATIVE (AFU_ORTHOLOGUE AFUA_1G13840)-RELATED"/>
    <property type="match status" value="1"/>
</dbReference>
<dbReference type="AlphaFoldDB" id="A0AAV9Q3C7"/>
<organism evidence="7 8">
    <name type="scientific">Vermiconidia calcicola</name>
    <dbReference type="NCBI Taxonomy" id="1690605"/>
    <lineage>
        <taxon>Eukaryota</taxon>
        <taxon>Fungi</taxon>
        <taxon>Dikarya</taxon>
        <taxon>Ascomycota</taxon>
        <taxon>Pezizomycotina</taxon>
        <taxon>Dothideomycetes</taxon>
        <taxon>Dothideomycetidae</taxon>
        <taxon>Mycosphaerellales</taxon>
        <taxon>Extremaceae</taxon>
        <taxon>Vermiconidia</taxon>
    </lineage>
</organism>
<proteinExistence type="inferred from homology"/>
<evidence type="ECO:0000313" key="8">
    <source>
        <dbReference type="Proteomes" id="UP001345827"/>
    </source>
</evidence>
<dbReference type="GO" id="GO:0016020">
    <property type="term" value="C:membrane"/>
    <property type="evidence" value="ECO:0007669"/>
    <property type="project" value="UniProtKB-SubCell"/>
</dbReference>
<evidence type="ECO:0000256" key="6">
    <source>
        <dbReference type="RuleBase" id="RU363053"/>
    </source>
</evidence>
<evidence type="ECO:0000256" key="1">
    <source>
        <dbReference type="ARBA" id="ARBA00004141"/>
    </source>
</evidence>
<evidence type="ECO:0000256" key="2">
    <source>
        <dbReference type="ARBA" id="ARBA00006824"/>
    </source>
</evidence>
<accession>A0AAV9Q3C7</accession>
<keyword evidence="3" id="KW-0812">Transmembrane</keyword>
<reference evidence="7 8" key="1">
    <citation type="submission" date="2023-06" db="EMBL/GenBank/DDBJ databases">
        <title>Black Yeasts Isolated from many extreme environments.</title>
        <authorList>
            <person name="Coleine C."/>
            <person name="Stajich J.E."/>
            <person name="Selbmann L."/>
        </authorList>
    </citation>
    <scope>NUCLEOTIDE SEQUENCE [LARGE SCALE GENOMIC DNA]</scope>
    <source>
        <strain evidence="7 8">CCFEE 5887</strain>
    </source>
</reference>
<dbReference type="Proteomes" id="UP001345827">
    <property type="component" value="Unassembled WGS sequence"/>
</dbReference>
<sequence length="307" mass="34463">MAAHLMARTVRHRILGRHRQFSRNVFTKDQIKTAELQKTPHTPNQIVTEVPHSTEPSIIDVPGPLWYHRLGPVKDFFSWFSRMQRRRPFGTTLATSLTTYLIGDLLAQEIGGEPYDGIRTLRMLTIGGLASIPGYKWYEQSTGRQVDDASAKAANGLPHRFLFLGTHFNYASRWASISVKVLIQQFLFAPIFNTYFFGMQAALSGHRPSVVIHRVVSAVPESVVSSAKFWPIVTAMNFTLIPAHLRFAFSGVFAVVWQTYLSFLNRREEKTEPTGSLADQARQRMLEDAPSASVVDILDGVDSGKSV</sequence>
<protein>
    <submittedName>
        <fullName evidence="7">Uncharacterized protein</fullName>
    </submittedName>
</protein>
<keyword evidence="5" id="KW-0472">Membrane</keyword>
<evidence type="ECO:0000256" key="4">
    <source>
        <dbReference type="ARBA" id="ARBA00022989"/>
    </source>
</evidence>
<name>A0AAV9Q3C7_9PEZI</name>
<dbReference type="PANTHER" id="PTHR11266">
    <property type="entry name" value="PEROXISOMAL MEMBRANE PROTEIN 2, PXMP2 MPV17"/>
    <property type="match status" value="1"/>
</dbReference>
<dbReference type="EMBL" id="JAXLQG010000012">
    <property type="protein sequence ID" value="KAK5533936.1"/>
    <property type="molecule type" value="Genomic_DNA"/>
</dbReference>
<dbReference type="Pfam" id="PF04117">
    <property type="entry name" value="Mpv17_PMP22"/>
    <property type="match status" value="1"/>
</dbReference>
<dbReference type="InterPro" id="IPR007248">
    <property type="entry name" value="Mpv17_PMP22"/>
</dbReference>
<keyword evidence="8" id="KW-1185">Reference proteome</keyword>
<evidence type="ECO:0000256" key="3">
    <source>
        <dbReference type="ARBA" id="ARBA00022692"/>
    </source>
</evidence>
<dbReference type="GO" id="GO:0005739">
    <property type="term" value="C:mitochondrion"/>
    <property type="evidence" value="ECO:0007669"/>
    <property type="project" value="TreeGrafter"/>
</dbReference>
<evidence type="ECO:0000313" key="7">
    <source>
        <dbReference type="EMBL" id="KAK5533936.1"/>
    </source>
</evidence>
<keyword evidence="4" id="KW-1133">Transmembrane helix</keyword>
<evidence type="ECO:0000256" key="5">
    <source>
        <dbReference type="ARBA" id="ARBA00023136"/>
    </source>
</evidence>
<gene>
    <name evidence="7" type="ORF">LTR25_006916</name>
</gene>
<comment type="similarity">
    <text evidence="2 6">Belongs to the peroxisomal membrane protein PXMP2/4 family.</text>
</comment>
<comment type="subcellular location">
    <subcellularLocation>
        <location evidence="1">Membrane</location>
        <topology evidence="1">Multi-pass membrane protein</topology>
    </subcellularLocation>
</comment>